<evidence type="ECO:0000256" key="2">
    <source>
        <dbReference type="ARBA" id="ARBA00022490"/>
    </source>
</evidence>
<dbReference type="PANTHER" id="PTHR19302:SF33">
    <property type="entry name" value="GAMMA-TUBULIN COMPLEX COMPONENT 5"/>
    <property type="match status" value="1"/>
</dbReference>
<accession>A0A9P7VD83</accession>
<dbReference type="GO" id="GO:0031122">
    <property type="term" value="P:cytoplasmic microtubule organization"/>
    <property type="evidence" value="ECO:0007669"/>
    <property type="project" value="TreeGrafter"/>
</dbReference>
<comment type="caution">
    <text evidence="9">The sequence shown here is derived from an EMBL/GenBank/DDBJ whole genome shotgun (WGS) entry which is preliminary data.</text>
</comment>
<dbReference type="AlphaFoldDB" id="A0A9P7VD83"/>
<comment type="subcellular location">
    <subcellularLocation>
        <location evidence="5">Cytoplasm</location>
        <location evidence="5">Cytoskeleton</location>
        <location evidence="5">Microtubule organizing center</location>
    </subcellularLocation>
</comment>
<evidence type="ECO:0000256" key="4">
    <source>
        <dbReference type="ARBA" id="ARBA00023212"/>
    </source>
</evidence>
<dbReference type="OrthoDB" id="5860513at2759"/>
<gene>
    <name evidence="9" type="primary">SPC98</name>
    <name evidence="9" type="ORF">KQ657_003895</name>
</gene>
<dbReference type="GO" id="GO:0051225">
    <property type="term" value="P:spindle assembly"/>
    <property type="evidence" value="ECO:0007669"/>
    <property type="project" value="TreeGrafter"/>
</dbReference>
<dbReference type="InterPro" id="IPR042241">
    <property type="entry name" value="GCP_C_sf"/>
</dbReference>
<sequence>MESRMGATSPLAAYESYSRSSPARSMAELNTRPSPFNTNTQTGLNQSFNLQKLTMAELTSHHDISPLLDSEVVRFLQHTLVGIDSNLVMFTNNGLEIPHGFSNSHQYFLKDLFELALLYRYLSTYVHNTKQMESPIKRAFLTSVRSYLEEYSYFIENLFHNNDLTLQEAYNACYYPWLFQVRFINTLFKKYFDTDRNIPGDQLLSKMYSLSKFGDLNLSSLTFLGHCMNPYFEILEHWLLRGELIDHANEFFIRFDESKMNFNEMIIFDASRVPRFFTLKVAKRVYHIGKMITFLSKVCHELEWVDKYISSESEIIQKKIQGSLQFHDNLESLIDSLYHQLLKKFTSVIHGSQNELLIHILNLKDILLTNRNDLIEQTIRKSSPLLNHVASDISGSYLTRLLNESLSTLLESKFRYLNRIDARLLTSDHGSIGWDVFTFDYRLEDLPIHHIINYRDSFREYLKIFNFFWKVKHLQYCLDQLYLKTFKKTVSKTPQTLRLHLRNISIIRNQMSLFLSFLMSYFCYNIVEELFQKHIVQNLFKSNLGNTLQHILLNRFVKSVRDNSISTNSEGGNKSLNDLTMDELVDLHTTYLKNITSNKLLSTEHVGSHSKQSFIMTIYDILTTINKFEESSTVFYACVEEYEHEVLLNLSQMLEYNNPIVTSLMARALRDINQRGKELYNEIYQTDGTYGLGKSANFILSFDLTTEIWKNEDV</sequence>
<keyword evidence="4 5" id="KW-0206">Cytoskeleton</keyword>
<dbReference type="InterPro" id="IPR041470">
    <property type="entry name" value="GCP_N"/>
</dbReference>
<reference evidence="9" key="1">
    <citation type="submission" date="2021-03" db="EMBL/GenBank/DDBJ databases">
        <authorList>
            <person name="Palmer J.M."/>
        </authorList>
    </citation>
    <scope>NUCLEOTIDE SEQUENCE</scope>
    <source>
        <strain evidence="9">ARV_011</strain>
    </source>
</reference>
<dbReference type="Gene3D" id="1.20.120.1900">
    <property type="entry name" value="Gamma-tubulin complex, C-terminal domain"/>
    <property type="match status" value="1"/>
</dbReference>
<dbReference type="GO" id="GO:0000922">
    <property type="term" value="C:spindle pole"/>
    <property type="evidence" value="ECO:0007669"/>
    <property type="project" value="InterPro"/>
</dbReference>
<protein>
    <recommendedName>
        <fullName evidence="5">Spindle pole body component</fullName>
    </recommendedName>
</protein>
<dbReference type="GO" id="GO:0000930">
    <property type="term" value="C:gamma-tubulin complex"/>
    <property type="evidence" value="ECO:0007669"/>
    <property type="project" value="TreeGrafter"/>
</dbReference>
<evidence type="ECO:0000256" key="1">
    <source>
        <dbReference type="ARBA" id="ARBA00010337"/>
    </source>
</evidence>
<keyword evidence="2 5" id="KW-0963">Cytoplasm</keyword>
<feature type="domain" description="Gamma tubulin complex component C-terminal" evidence="7">
    <location>
        <begin position="356"/>
        <end position="653"/>
    </location>
</feature>
<keyword evidence="10" id="KW-1185">Reference proteome</keyword>
<comment type="similarity">
    <text evidence="1 5">Belongs to the TUBGCP family.</text>
</comment>
<evidence type="ECO:0000313" key="10">
    <source>
        <dbReference type="Proteomes" id="UP000790833"/>
    </source>
</evidence>
<feature type="compositionally biased region" description="Polar residues" evidence="6">
    <location>
        <begin position="31"/>
        <end position="43"/>
    </location>
</feature>
<dbReference type="InterPro" id="IPR040457">
    <property type="entry name" value="GCP_C"/>
</dbReference>
<dbReference type="GO" id="GO:0043015">
    <property type="term" value="F:gamma-tubulin binding"/>
    <property type="evidence" value="ECO:0007669"/>
    <property type="project" value="InterPro"/>
</dbReference>
<dbReference type="Proteomes" id="UP000790833">
    <property type="component" value="Unassembled WGS sequence"/>
</dbReference>
<evidence type="ECO:0000259" key="8">
    <source>
        <dbReference type="Pfam" id="PF17681"/>
    </source>
</evidence>
<proteinExistence type="inferred from homology"/>
<name>A0A9P7VD83_9ASCO</name>
<dbReference type="GeneID" id="66117269"/>
<dbReference type="GO" id="GO:0005874">
    <property type="term" value="C:microtubule"/>
    <property type="evidence" value="ECO:0007669"/>
    <property type="project" value="UniProtKB-KW"/>
</dbReference>
<evidence type="ECO:0000256" key="6">
    <source>
        <dbReference type="SAM" id="MobiDB-lite"/>
    </source>
</evidence>
<dbReference type="InterPro" id="IPR007259">
    <property type="entry name" value="GCP"/>
</dbReference>
<evidence type="ECO:0000259" key="7">
    <source>
        <dbReference type="Pfam" id="PF04130"/>
    </source>
</evidence>
<evidence type="ECO:0000256" key="5">
    <source>
        <dbReference type="RuleBase" id="RU363050"/>
    </source>
</evidence>
<dbReference type="GO" id="GO:0000278">
    <property type="term" value="P:mitotic cell cycle"/>
    <property type="evidence" value="ECO:0007669"/>
    <property type="project" value="TreeGrafter"/>
</dbReference>
<dbReference type="Pfam" id="PF04130">
    <property type="entry name" value="GCP_C_terminal"/>
    <property type="match status" value="1"/>
</dbReference>
<dbReference type="EMBL" id="JAHMUF010000004">
    <property type="protein sequence ID" value="KAG7195366.1"/>
    <property type="molecule type" value="Genomic_DNA"/>
</dbReference>
<feature type="domain" description="Gamma tubulin complex component protein N-terminal" evidence="8">
    <location>
        <begin position="75"/>
        <end position="344"/>
    </location>
</feature>
<dbReference type="RefSeq" id="XP_043050913.1">
    <property type="nucleotide sequence ID" value="XM_043194589.1"/>
</dbReference>
<keyword evidence="3 5" id="KW-0493">Microtubule</keyword>
<dbReference type="Pfam" id="PF17681">
    <property type="entry name" value="GCP_N_terminal"/>
    <property type="match status" value="1"/>
</dbReference>
<dbReference type="GO" id="GO:0005816">
    <property type="term" value="C:spindle pole body"/>
    <property type="evidence" value="ECO:0007669"/>
    <property type="project" value="UniProtKB-ARBA"/>
</dbReference>
<evidence type="ECO:0000256" key="3">
    <source>
        <dbReference type="ARBA" id="ARBA00022701"/>
    </source>
</evidence>
<dbReference type="PANTHER" id="PTHR19302">
    <property type="entry name" value="GAMMA TUBULIN COMPLEX PROTEIN"/>
    <property type="match status" value="1"/>
</dbReference>
<evidence type="ECO:0000313" key="9">
    <source>
        <dbReference type="EMBL" id="KAG7195366.1"/>
    </source>
</evidence>
<dbReference type="GO" id="GO:0007020">
    <property type="term" value="P:microtubule nucleation"/>
    <property type="evidence" value="ECO:0007669"/>
    <property type="project" value="InterPro"/>
</dbReference>
<dbReference type="GO" id="GO:0051011">
    <property type="term" value="F:microtubule minus-end binding"/>
    <property type="evidence" value="ECO:0007669"/>
    <property type="project" value="TreeGrafter"/>
</dbReference>
<feature type="region of interest" description="Disordered" evidence="6">
    <location>
        <begin position="1"/>
        <end position="43"/>
    </location>
</feature>
<organism evidence="9 10">
    <name type="scientific">Scheffersomyces spartinae</name>
    <dbReference type="NCBI Taxonomy" id="45513"/>
    <lineage>
        <taxon>Eukaryota</taxon>
        <taxon>Fungi</taxon>
        <taxon>Dikarya</taxon>
        <taxon>Ascomycota</taxon>
        <taxon>Saccharomycotina</taxon>
        <taxon>Pichiomycetes</taxon>
        <taxon>Debaryomycetaceae</taxon>
        <taxon>Scheffersomyces</taxon>
    </lineage>
</organism>
<dbReference type="GO" id="GO:0051321">
    <property type="term" value="P:meiotic cell cycle"/>
    <property type="evidence" value="ECO:0007669"/>
    <property type="project" value="TreeGrafter"/>
</dbReference>